<dbReference type="SUPFAM" id="SSF52283">
    <property type="entry name" value="Formate/glycerate dehydrogenase catalytic domain-like"/>
    <property type="match status" value="1"/>
</dbReference>
<dbReference type="Pfam" id="PF00670">
    <property type="entry name" value="AdoHcyase_NAD"/>
    <property type="match status" value="1"/>
</dbReference>
<comment type="caution">
    <text evidence="7">The sequence shown here is derived from an EMBL/GenBank/DDBJ whole genome shotgun (WGS) entry which is preliminary data.</text>
</comment>
<reference evidence="7 8" key="1">
    <citation type="journal article" date="2019" name="Genome Biol. Evol.">
        <title>Whole-Genome Sequencing of the Giant Devil Catfish, Bagarius yarrelli.</title>
        <authorList>
            <person name="Jiang W."/>
            <person name="Lv Y."/>
            <person name="Cheng L."/>
            <person name="Yang K."/>
            <person name="Chao B."/>
            <person name="Wang X."/>
            <person name="Li Y."/>
            <person name="Pan X."/>
            <person name="You X."/>
            <person name="Zhang Y."/>
            <person name="Yang J."/>
            <person name="Li J."/>
            <person name="Zhang X."/>
            <person name="Liu S."/>
            <person name="Sun C."/>
            <person name="Yang J."/>
            <person name="Shi Q."/>
        </authorList>
    </citation>
    <scope>NUCLEOTIDE SEQUENCE [LARGE SCALE GENOMIC DNA]</scope>
    <source>
        <strain evidence="7">JWS20170419001</strain>
        <tissue evidence="7">Muscle</tissue>
    </source>
</reference>
<evidence type="ECO:0000259" key="6">
    <source>
        <dbReference type="SMART" id="SM00997"/>
    </source>
</evidence>
<dbReference type="Gene3D" id="3.40.50.1480">
    <property type="entry name" value="Adenosylhomocysteinase-like"/>
    <property type="match status" value="2"/>
</dbReference>
<keyword evidence="8" id="KW-1185">Reference proteome</keyword>
<dbReference type="InterPro" id="IPR015878">
    <property type="entry name" value="Ado_hCys_hydrolase_NAD-bd"/>
</dbReference>
<dbReference type="PANTHER" id="PTHR23420:SF3">
    <property type="entry name" value="S-ADENOSYLHOMOCYSTEINE HYDROLASE-LIKE PROTEIN 1"/>
    <property type="match status" value="1"/>
</dbReference>
<keyword evidence="4" id="KW-0520">NAD</keyword>
<name>A0A556V6C8_BAGYA</name>
<proteinExistence type="inferred from homology"/>
<dbReference type="SUPFAM" id="SSF51735">
    <property type="entry name" value="NAD(P)-binding Rossmann-fold domains"/>
    <property type="match status" value="1"/>
</dbReference>
<dbReference type="InterPro" id="IPR042172">
    <property type="entry name" value="Adenosylhomocyst_ase-like_sf"/>
</dbReference>
<evidence type="ECO:0000313" key="8">
    <source>
        <dbReference type="Proteomes" id="UP000319801"/>
    </source>
</evidence>
<dbReference type="PROSITE" id="PS00738">
    <property type="entry name" value="ADOHCYASE_1"/>
    <property type="match status" value="1"/>
</dbReference>
<dbReference type="EMBL" id="VCAZ01000134">
    <property type="protein sequence ID" value="TSW62355.1"/>
    <property type="molecule type" value="Genomic_DNA"/>
</dbReference>
<dbReference type="FunFam" id="3.40.50.1480:FF:000002">
    <property type="entry name" value="Adenosylhomocysteinase"/>
    <property type="match status" value="1"/>
</dbReference>
<evidence type="ECO:0000313" key="7">
    <source>
        <dbReference type="EMBL" id="TSW62355.1"/>
    </source>
</evidence>
<dbReference type="Gene3D" id="3.40.50.720">
    <property type="entry name" value="NAD(P)-binding Rossmann-like Domain"/>
    <property type="match status" value="1"/>
</dbReference>
<feature type="domain" description="S-adenosyl-L-homocysteine hydrolase NAD binding" evidence="6">
    <location>
        <begin position="303"/>
        <end position="470"/>
    </location>
</feature>
<dbReference type="FunFam" id="3.40.50.1480:FF:000007">
    <property type="entry name" value="Adenosylhomocysteinase"/>
    <property type="match status" value="1"/>
</dbReference>
<dbReference type="OrthoDB" id="10007170at2759"/>
<dbReference type="InterPro" id="IPR036291">
    <property type="entry name" value="NAD(P)-bd_dom_sf"/>
</dbReference>
<dbReference type="InterPro" id="IPR020082">
    <property type="entry name" value="S-Ado-L-homoCys_hydrolase_CS"/>
</dbReference>
<dbReference type="InterPro" id="IPR000043">
    <property type="entry name" value="Adenosylhomocysteinase-like"/>
</dbReference>
<organism evidence="7 8">
    <name type="scientific">Bagarius yarrelli</name>
    <name type="common">Goonch</name>
    <name type="synonym">Bagrus yarrelli</name>
    <dbReference type="NCBI Taxonomy" id="175774"/>
    <lineage>
        <taxon>Eukaryota</taxon>
        <taxon>Metazoa</taxon>
        <taxon>Chordata</taxon>
        <taxon>Craniata</taxon>
        <taxon>Vertebrata</taxon>
        <taxon>Euteleostomi</taxon>
        <taxon>Actinopterygii</taxon>
        <taxon>Neopterygii</taxon>
        <taxon>Teleostei</taxon>
        <taxon>Ostariophysi</taxon>
        <taxon>Siluriformes</taxon>
        <taxon>Sisoridae</taxon>
        <taxon>Sisorinae</taxon>
        <taxon>Bagarius</taxon>
    </lineage>
</organism>
<feature type="compositionally biased region" description="Low complexity" evidence="5">
    <location>
        <begin position="86"/>
        <end position="105"/>
    </location>
</feature>
<dbReference type="SMART" id="SM00996">
    <property type="entry name" value="AdoHcyase"/>
    <property type="match status" value="1"/>
</dbReference>
<evidence type="ECO:0000256" key="4">
    <source>
        <dbReference type="ARBA" id="ARBA00023027"/>
    </source>
</evidence>
<comment type="similarity">
    <text evidence="2">Belongs to the adenosylhomocysteinase family.</text>
</comment>
<accession>A0A556V6C8</accession>
<dbReference type="FunFam" id="3.40.50.1480:FF:000009">
    <property type="entry name" value="Adenosylhomocysteinase like 2"/>
    <property type="match status" value="1"/>
</dbReference>
<keyword evidence="3" id="KW-0554">One-carbon metabolism</keyword>
<evidence type="ECO:0000256" key="1">
    <source>
        <dbReference type="ARBA" id="ARBA00001911"/>
    </source>
</evidence>
<dbReference type="GO" id="GO:0005829">
    <property type="term" value="C:cytosol"/>
    <property type="evidence" value="ECO:0007669"/>
    <property type="project" value="TreeGrafter"/>
</dbReference>
<dbReference type="AlphaFoldDB" id="A0A556V6C8"/>
<feature type="region of interest" description="Disordered" evidence="5">
    <location>
        <begin position="66"/>
        <end position="123"/>
    </location>
</feature>
<dbReference type="NCBIfam" id="NF004005">
    <property type="entry name" value="PRK05476.2-3"/>
    <property type="match status" value="1"/>
</dbReference>
<evidence type="ECO:0000256" key="2">
    <source>
        <dbReference type="ARBA" id="ARBA00007122"/>
    </source>
</evidence>
<dbReference type="GO" id="GO:0033353">
    <property type="term" value="P:S-adenosylmethionine cycle"/>
    <property type="evidence" value="ECO:0007669"/>
    <property type="project" value="TreeGrafter"/>
</dbReference>
<dbReference type="GO" id="GO:0016787">
    <property type="term" value="F:hydrolase activity"/>
    <property type="evidence" value="ECO:0007669"/>
    <property type="project" value="UniProtKB-KW"/>
</dbReference>
<dbReference type="PROSITE" id="PS00739">
    <property type="entry name" value="ADOHCYASE_2"/>
    <property type="match status" value="1"/>
</dbReference>
<evidence type="ECO:0000256" key="5">
    <source>
        <dbReference type="SAM" id="MobiDB-lite"/>
    </source>
</evidence>
<sequence>MTDSVVDVKSEVKQASKEFKESENVAEKYSALTVCKKSEASAGELPAAFTAVNTHKSLKKQIQFANQEEKQEFSKFPTKTGRRSLSRSISQSSTDSYSSAASYTDSSDDETSPREKTQLNSKGSSDFCVKNIKQAEFGRREIEIAEQDMSALISLRKRAQGEKPLAGAKVVGCTHITAQTAVLIETLVALGAQCRWAACNIYSTQNEVAAALAEMGESEDDFWWCIDRCVNTESWQANMILDDGGDLTHWVYKKYPSVFKKIQGIVEESVTGVHRLYQLSKAGKLCVPAMNVNDSVTKQKFDNLYCCRESILDGLKRTTDVMFGGKQVVVCGYGEVGKGCCSALKALGAIVCVTEIDPICALQACMDGFKVVKLNEVVRQMDMVITCTGNKNVVTREQLDRMKNGCIVCNMGHSNTEIDVALALIELYNAPEGRYRQDVYLLPKKMDEYVASLHLPNFDAHLTELSDEQAKYMGLNKNGPFKPNYYR</sequence>
<feature type="region of interest" description="Disordered" evidence="5">
    <location>
        <begin position="1"/>
        <end position="24"/>
    </location>
</feature>
<comment type="cofactor">
    <cofactor evidence="1">
        <name>NAD(+)</name>
        <dbReference type="ChEBI" id="CHEBI:57540"/>
    </cofactor>
</comment>
<dbReference type="Pfam" id="PF05221">
    <property type="entry name" value="AdoHcyase"/>
    <property type="match status" value="1"/>
</dbReference>
<dbReference type="PANTHER" id="PTHR23420">
    <property type="entry name" value="ADENOSYLHOMOCYSTEINASE"/>
    <property type="match status" value="1"/>
</dbReference>
<dbReference type="SMART" id="SM00997">
    <property type="entry name" value="AdoHcyase_NAD"/>
    <property type="match status" value="1"/>
</dbReference>
<keyword evidence="7" id="KW-0378">Hydrolase</keyword>
<dbReference type="CDD" id="cd00401">
    <property type="entry name" value="SAHH"/>
    <property type="match status" value="1"/>
</dbReference>
<dbReference type="Proteomes" id="UP000319801">
    <property type="component" value="Unassembled WGS sequence"/>
</dbReference>
<protein>
    <submittedName>
        <fullName evidence="7">S-adenosylhomocysteine hydrolase-like protein 1</fullName>
    </submittedName>
</protein>
<gene>
    <name evidence="7" type="ORF">Baya_13099</name>
</gene>
<dbReference type="GO" id="GO:0006730">
    <property type="term" value="P:one-carbon metabolic process"/>
    <property type="evidence" value="ECO:0007669"/>
    <property type="project" value="UniProtKB-KW"/>
</dbReference>
<evidence type="ECO:0000256" key="3">
    <source>
        <dbReference type="ARBA" id="ARBA00022563"/>
    </source>
</evidence>